<gene>
    <name evidence="1" type="ORF">M9H77_13830</name>
</gene>
<accession>A0ACC0BLJ6</accession>
<keyword evidence="2" id="KW-1185">Reference proteome</keyword>
<dbReference type="Proteomes" id="UP001060085">
    <property type="component" value="Linkage Group LG03"/>
</dbReference>
<evidence type="ECO:0000313" key="2">
    <source>
        <dbReference type="Proteomes" id="UP001060085"/>
    </source>
</evidence>
<evidence type="ECO:0000313" key="1">
    <source>
        <dbReference type="EMBL" id="KAI5673466.1"/>
    </source>
</evidence>
<name>A0ACC0BLJ6_CATRO</name>
<reference evidence="2" key="1">
    <citation type="journal article" date="2023" name="Nat. Plants">
        <title>Single-cell RNA sequencing provides a high-resolution roadmap for understanding the multicellular compartmentation of specialized metabolism.</title>
        <authorList>
            <person name="Sun S."/>
            <person name="Shen X."/>
            <person name="Li Y."/>
            <person name="Li Y."/>
            <person name="Wang S."/>
            <person name="Li R."/>
            <person name="Zhang H."/>
            <person name="Shen G."/>
            <person name="Guo B."/>
            <person name="Wei J."/>
            <person name="Xu J."/>
            <person name="St-Pierre B."/>
            <person name="Chen S."/>
            <person name="Sun C."/>
        </authorList>
    </citation>
    <scope>NUCLEOTIDE SEQUENCE [LARGE SCALE GENOMIC DNA]</scope>
</reference>
<organism evidence="1 2">
    <name type="scientific">Catharanthus roseus</name>
    <name type="common">Madagascar periwinkle</name>
    <name type="synonym">Vinca rosea</name>
    <dbReference type="NCBI Taxonomy" id="4058"/>
    <lineage>
        <taxon>Eukaryota</taxon>
        <taxon>Viridiplantae</taxon>
        <taxon>Streptophyta</taxon>
        <taxon>Embryophyta</taxon>
        <taxon>Tracheophyta</taxon>
        <taxon>Spermatophyta</taxon>
        <taxon>Magnoliopsida</taxon>
        <taxon>eudicotyledons</taxon>
        <taxon>Gunneridae</taxon>
        <taxon>Pentapetalae</taxon>
        <taxon>asterids</taxon>
        <taxon>lamiids</taxon>
        <taxon>Gentianales</taxon>
        <taxon>Apocynaceae</taxon>
        <taxon>Rauvolfioideae</taxon>
        <taxon>Vinceae</taxon>
        <taxon>Catharanthinae</taxon>
        <taxon>Catharanthus</taxon>
    </lineage>
</organism>
<dbReference type="EMBL" id="CM044703">
    <property type="protein sequence ID" value="KAI5673466.1"/>
    <property type="molecule type" value="Genomic_DNA"/>
</dbReference>
<comment type="caution">
    <text evidence="1">The sequence shown here is derived from an EMBL/GenBank/DDBJ whole genome shotgun (WGS) entry which is preliminary data.</text>
</comment>
<proteinExistence type="predicted"/>
<sequence length="126" mass="14615">MYYGFSKLDNDYEEKKVQSGKRKYYNRITIGFSGCGATSNMSPEEMLDKFFTKICAGVAKKELADKYKTEYEKTRRELAMILDRVEVLEENISKLEATDTQLFETNVSLSEINEQLTDEFLSRMGE</sequence>
<protein>
    <submittedName>
        <fullName evidence="1">Uncharacterized protein</fullName>
    </submittedName>
</protein>